<comment type="caution">
    <text evidence="3">The sequence shown here is derived from an EMBL/GenBank/DDBJ whole genome shotgun (WGS) entry which is preliminary data.</text>
</comment>
<proteinExistence type="predicted"/>
<keyword evidence="2" id="KW-0472">Membrane</keyword>
<accession>A0A3D4SY78</accession>
<organism evidence="3 4">
    <name type="scientific">Corynebacterium nuruki</name>
    <dbReference type="NCBI Taxonomy" id="1032851"/>
    <lineage>
        <taxon>Bacteria</taxon>
        <taxon>Bacillati</taxon>
        <taxon>Actinomycetota</taxon>
        <taxon>Actinomycetes</taxon>
        <taxon>Mycobacteriales</taxon>
        <taxon>Corynebacteriaceae</taxon>
        <taxon>Corynebacterium</taxon>
    </lineage>
</organism>
<evidence type="ECO:0000256" key="2">
    <source>
        <dbReference type="SAM" id="Phobius"/>
    </source>
</evidence>
<protein>
    <submittedName>
        <fullName evidence="3">Uncharacterized protein</fullName>
    </submittedName>
</protein>
<keyword evidence="2" id="KW-1133">Transmembrane helix</keyword>
<keyword evidence="2" id="KW-0812">Transmembrane</keyword>
<sequence>MGAVSEGKKNNPFPLRVRIVQLVFLAAAVIATLCLAWWQWGRWQDSDGSFQNLGYAIQWPIFGIFFIVAYRKYMEYERDRLNGDDAPAAPSSTDEGTMTEIPEDFLSSAVGHSGDGTQDAAADPFVDDRRRRSRAAHTTPSTENRNR</sequence>
<dbReference type="STRING" id="863239.GCA_000213935_00668"/>
<feature type="compositionally biased region" description="Polar residues" evidence="1">
    <location>
        <begin position="136"/>
        <end position="147"/>
    </location>
</feature>
<dbReference type="EMBL" id="DQID01000108">
    <property type="protein sequence ID" value="HCT13951.1"/>
    <property type="molecule type" value="Genomic_DNA"/>
</dbReference>
<dbReference type="Proteomes" id="UP000261739">
    <property type="component" value="Unassembled WGS sequence"/>
</dbReference>
<evidence type="ECO:0000313" key="4">
    <source>
        <dbReference type="Proteomes" id="UP000261739"/>
    </source>
</evidence>
<evidence type="ECO:0000256" key="1">
    <source>
        <dbReference type="SAM" id="MobiDB-lite"/>
    </source>
</evidence>
<dbReference type="AlphaFoldDB" id="A0A3D4SY78"/>
<feature type="transmembrane region" description="Helical" evidence="2">
    <location>
        <begin position="52"/>
        <end position="70"/>
    </location>
</feature>
<reference evidence="3 4" key="1">
    <citation type="journal article" date="2018" name="Nat. Biotechnol.">
        <title>A standardized bacterial taxonomy based on genome phylogeny substantially revises the tree of life.</title>
        <authorList>
            <person name="Parks D.H."/>
            <person name="Chuvochina M."/>
            <person name="Waite D.W."/>
            <person name="Rinke C."/>
            <person name="Skarshewski A."/>
            <person name="Chaumeil P.A."/>
            <person name="Hugenholtz P."/>
        </authorList>
    </citation>
    <scope>NUCLEOTIDE SEQUENCE [LARGE SCALE GENOMIC DNA]</scope>
    <source>
        <strain evidence="3">UBA11247</strain>
    </source>
</reference>
<name>A0A3D4SY78_9CORY</name>
<gene>
    <name evidence="3" type="ORF">DIW82_03915</name>
</gene>
<evidence type="ECO:0000313" key="3">
    <source>
        <dbReference type="EMBL" id="HCT13951.1"/>
    </source>
</evidence>
<feature type="transmembrane region" description="Helical" evidence="2">
    <location>
        <begin position="20"/>
        <end position="40"/>
    </location>
</feature>
<feature type="region of interest" description="Disordered" evidence="1">
    <location>
        <begin position="81"/>
        <end position="147"/>
    </location>
</feature>